<feature type="region of interest" description="Disordered" evidence="5">
    <location>
        <begin position="105"/>
        <end position="154"/>
    </location>
</feature>
<keyword evidence="3" id="KW-0998">Cell outer membrane</keyword>
<dbReference type="InterPro" id="IPR036737">
    <property type="entry name" value="OmpA-like_sf"/>
</dbReference>
<evidence type="ECO:0000256" key="4">
    <source>
        <dbReference type="PROSITE-ProRule" id="PRU00473"/>
    </source>
</evidence>
<dbReference type="PANTHER" id="PTHR30329:SF21">
    <property type="entry name" value="LIPOPROTEIN YIAD-RELATED"/>
    <property type="match status" value="1"/>
</dbReference>
<feature type="compositionally biased region" description="Basic and acidic residues" evidence="5">
    <location>
        <begin position="126"/>
        <end position="136"/>
    </location>
</feature>
<dbReference type="Gene3D" id="3.30.1330.60">
    <property type="entry name" value="OmpA-like domain"/>
    <property type="match status" value="1"/>
</dbReference>
<proteinExistence type="predicted"/>
<protein>
    <submittedName>
        <fullName evidence="7">OmpA family protein</fullName>
    </submittedName>
</protein>
<evidence type="ECO:0000313" key="8">
    <source>
        <dbReference type="Proteomes" id="UP000467124"/>
    </source>
</evidence>
<evidence type="ECO:0000313" key="7">
    <source>
        <dbReference type="EMBL" id="MYR31080.1"/>
    </source>
</evidence>
<evidence type="ECO:0000259" key="6">
    <source>
        <dbReference type="PROSITE" id="PS51123"/>
    </source>
</evidence>
<comment type="caution">
    <text evidence="7">The sequence shown here is derived from an EMBL/GenBank/DDBJ whole genome shotgun (WGS) entry which is preliminary data.</text>
</comment>
<dbReference type="PRINTS" id="PR01021">
    <property type="entry name" value="OMPADOMAIN"/>
</dbReference>
<dbReference type="GO" id="GO:0009279">
    <property type="term" value="C:cell outer membrane"/>
    <property type="evidence" value="ECO:0007669"/>
    <property type="project" value="UniProtKB-SubCell"/>
</dbReference>
<dbReference type="Proteomes" id="UP000467124">
    <property type="component" value="Unassembled WGS sequence"/>
</dbReference>
<dbReference type="SUPFAM" id="SSF103088">
    <property type="entry name" value="OmpA-like"/>
    <property type="match status" value="1"/>
</dbReference>
<evidence type="ECO:0000256" key="5">
    <source>
        <dbReference type="SAM" id="MobiDB-lite"/>
    </source>
</evidence>
<dbReference type="Pfam" id="PF00691">
    <property type="entry name" value="OmpA"/>
    <property type="match status" value="1"/>
</dbReference>
<dbReference type="CDD" id="cd07185">
    <property type="entry name" value="OmpA_C-like"/>
    <property type="match status" value="1"/>
</dbReference>
<feature type="region of interest" description="Disordered" evidence="5">
    <location>
        <begin position="206"/>
        <end position="227"/>
    </location>
</feature>
<reference evidence="7 8" key="1">
    <citation type="journal article" date="2019" name="Nat. Commun.">
        <title>The antimicrobial potential of Streptomyces from insect microbiomes.</title>
        <authorList>
            <person name="Chevrette M.G."/>
            <person name="Carlson C.M."/>
            <person name="Ortega H.E."/>
            <person name="Thomas C."/>
            <person name="Ananiev G.E."/>
            <person name="Barns K.J."/>
            <person name="Book A.J."/>
            <person name="Cagnazzo J."/>
            <person name="Carlos C."/>
            <person name="Flanigan W."/>
            <person name="Grubbs K.J."/>
            <person name="Horn H.A."/>
            <person name="Hoffmann F.M."/>
            <person name="Klassen J.L."/>
            <person name="Knack J.J."/>
            <person name="Lewin G.R."/>
            <person name="McDonald B.R."/>
            <person name="Muller L."/>
            <person name="Melo W.G.P."/>
            <person name="Pinto-Tomas A.A."/>
            <person name="Schmitz A."/>
            <person name="Wendt-Pienkowski E."/>
            <person name="Wildman S."/>
            <person name="Zhao M."/>
            <person name="Zhang F."/>
            <person name="Bugni T.S."/>
            <person name="Andes D.R."/>
            <person name="Pupo M.T."/>
            <person name="Currie C.R."/>
        </authorList>
    </citation>
    <scope>NUCLEOTIDE SEQUENCE [LARGE SCALE GENOMIC DNA]</scope>
    <source>
        <strain evidence="7 8">SID5840</strain>
    </source>
</reference>
<sequence>MHHVERGRDRGVLRLTVEATGETDQSYIHRPAAFSRGLLGRNWAFSLTDPVGRKHYLPLLDSDDRTIGSPMPPNWVPGATYEFEIHFPPIPEGVERLTLHTTGDAGEFTGIPVVDRGEPSAQPSDDIDHNHIDPGDTVRPGPGDAEPAGDPDDRVQDLYSIVERPDRVRTGGADETTVGLHADVLFDLDESELTTEAEEVLREVAEETRAEADPSRPPITIVGHTDGQGAGDYNLTLSEERAEAVHAFLREELGTDYAYETEGRGDTEPVASENADTEEEVEEARAANRRVEISYHLLPEGEPEETGEEAGTTVTEGTEHVAAPPAPFREGDGEVVATGEATFLSDVARYRLHAYPMYRDGSYLVGVFELEHDDSGSGTVPHVVSPLSGDLRGGEMTAFSVSAPGGDDVLRAVRIGPSHPEDEDPRYLSTRHFNPFPDGGESRRTFVYFPAPALGVDEVELDAGPFGAFTIPVE</sequence>
<name>A0A7K2IM88_9ACTN</name>
<feature type="domain" description="OmpA-like" evidence="6">
    <location>
        <begin position="173"/>
        <end position="299"/>
    </location>
</feature>
<organism evidence="7 8">
    <name type="scientific">Nocardiopsis alba</name>
    <dbReference type="NCBI Taxonomy" id="53437"/>
    <lineage>
        <taxon>Bacteria</taxon>
        <taxon>Bacillati</taxon>
        <taxon>Actinomycetota</taxon>
        <taxon>Actinomycetes</taxon>
        <taxon>Streptosporangiales</taxon>
        <taxon>Nocardiopsidaceae</taxon>
        <taxon>Nocardiopsis</taxon>
    </lineage>
</organism>
<dbReference type="InterPro" id="IPR006665">
    <property type="entry name" value="OmpA-like"/>
</dbReference>
<evidence type="ECO:0000256" key="2">
    <source>
        <dbReference type="ARBA" id="ARBA00023136"/>
    </source>
</evidence>
<gene>
    <name evidence="7" type="ORF">GTW20_02020</name>
</gene>
<dbReference type="InterPro" id="IPR006664">
    <property type="entry name" value="OMP_bac"/>
</dbReference>
<evidence type="ECO:0000256" key="3">
    <source>
        <dbReference type="ARBA" id="ARBA00023237"/>
    </source>
</evidence>
<dbReference type="EMBL" id="WWHY01000001">
    <property type="protein sequence ID" value="MYR31080.1"/>
    <property type="molecule type" value="Genomic_DNA"/>
</dbReference>
<dbReference type="AlphaFoldDB" id="A0A7K2IM88"/>
<evidence type="ECO:0000256" key="1">
    <source>
        <dbReference type="ARBA" id="ARBA00004442"/>
    </source>
</evidence>
<dbReference type="PROSITE" id="PS51123">
    <property type="entry name" value="OMPA_2"/>
    <property type="match status" value="1"/>
</dbReference>
<dbReference type="InterPro" id="IPR050330">
    <property type="entry name" value="Bact_OuterMem_StrucFunc"/>
</dbReference>
<accession>A0A7K2IM88</accession>
<keyword evidence="2 4" id="KW-0472">Membrane</keyword>
<dbReference type="PANTHER" id="PTHR30329">
    <property type="entry name" value="STATOR ELEMENT OF FLAGELLAR MOTOR COMPLEX"/>
    <property type="match status" value="1"/>
</dbReference>
<comment type="subcellular location">
    <subcellularLocation>
        <location evidence="1">Cell outer membrane</location>
    </subcellularLocation>
</comment>